<evidence type="ECO:0000313" key="2">
    <source>
        <dbReference type="EMBL" id="GGN25731.1"/>
    </source>
</evidence>
<reference evidence="2 3" key="1">
    <citation type="journal article" date="2019" name="Int. J. Syst. Evol. Microbiol.">
        <title>The Global Catalogue of Microorganisms (GCM) 10K type strain sequencing project: providing services to taxonomists for standard genome sequencing and annotation.</title>
        <authorList>
            <consortium name="The Broad Institute Genomics Platform"/>
            <consortium name="The Broad Institute Genome Sequencing Center for Infectious Disease"/>
            <person name="Wu L."/>
            <person name="Ma J."/>
        </authorList>
    </citation>
    <scope>NUCLEOTIDE SEQUENCE [LARGE SCALE GENOMIC DNA]</scope>
    <source>
        <strain evidence="2 3">JCM 16331</strain>
    </source>
</reference>
<dbReference type="RefSeq" id="WP_188879985.1">
    <property type="nucleotide sequence ID" value="NZ_BMOQ01000010.1"/>
</dbReference>
<evidence type="ECO:0000256" key="1">
    <source>
        <dbReference type="SAM" id="Phobius"/>
    </source>
</evidence>
<evidence type="ECO:0000313" key="3">
    <source>
        <dbReference type="Proteomes" id="UP000608850"/>
    </source>
</evidence>
<proteinExistence type="predicted"/>
<dbReference type="OrthoDB" id="264344at2157"/>
<accession>A0A830GGC4</accession>
<comment type="caution">
    <text evidence="2">The sequence shown here is derived from an EMBL/GenBank/DDBJ whole genome shotgun (WGS) entry which is preliminary data.</text>
</comment>
<feature type="transmembrane region" description="Helical" evidence="1">
    <location>
        <begin position="12"/>
        <end position="32"/>
    </location>
</feature>
<dbReference type="Proteomes" id="UP000608850">
    <property type="component" value="Unassembled WGS sequence"/>
</dbReference>
<organism evidence="2 3">
    <name type="scientific">Halarchaeum nitratireducens</name>
    <dbReference type="NCBI Taxonomy" id="489913"/>
    <lineage>
        <taxon>Archaea</taxon>
        <taxon>Methanobacteriati</taxon>
        <taxon>Methanobacteriota</taxon>
        <taxon>Stenosarchaea group</taxon>
        <taxon>Halobacteria</taxon>
        <taxon>Halobacteriales</taxon>
        <taxon>Halobacteriaceae</taxon>
    </lineage>
</organism>
<dbReference type="EMBL" id="BMOQ01000010">
    <property type="protein sequence ID" value="GGN25731.1"/>
    <property type="molecule type" value="Genomic_DNA"/>
</dbReference>
<sequence>MHEIDEDEFGGVWAGISTLLVALVALGVFVFTTDPINSGGVIASVALAIFGLSQTLAPRIVPWFKDLDDRVVGLFWILVGICVAAIAVAASPTIGRFGGGLVIGAAFVLYGCFTALGR</sequence>
<feature type="transmembrane region" description="Helical" evidence="1">
    <location>
        <begin position="73"/>
        <end position="91"/>
    </location>
</feature>
<keyword evidence="1" id="KW-0812">Transmembrane</keyword>
<gene>
    <name evidence="2" type="ORF">GCM10009021_29750</name>
</gene>
<dbReference type="AlphaFoldDB" id="A0A830GGC4"/>
<feature type="transmembrane region" description="Helical" evidence="1">
    <location>
        <begin position="97"/>
        <end position="116"/>
    </location>
</feature>
<keyword evidence="1" id="KW-0472">Membrane</keyword>
<name>A0A830GGC4_9EURY</name>
<keyword evidence="1" id="KW-1133">Transmembrane helix</keyword>
<feature type="transmembrane region" description="Helical" evidence="1">
    <location>
        <begin position="38"/>
        <end position="61"/>
    </location>
</feature>
<keyword evidence="3" id="KW-1185">Reference proteome</keyword>
<protein>
    <submittedName>
        <fullName evidence="2">Uncharacterized protein</fullName>
    </submittedName>
</protein>